<dbReference type="AlphaFoldDB" id="A0A9P7UM66"/>
<protein>
    <submittedName>
        <fullName evidence="1">Gelatinase B</fullName>
    </submittedName>
</protein>
<evidence type="ECO:0000313" key="1">
    <source>
        <dbReference type="EMBL" id="KAG7058271.1"/>
    </source>
</evidence>
<name>A0A9P7UM66_9PEZI</name>
<organism evidence="1 2">
    <name type="scientific">Colletotrichum scovillei</name>
    <dbReference type="NCBI Taxonomy" id="1209932"/>
    <lineage>
        <taxon>Eukaryota</taxon>
        <taxon>Fungi</taxon>
        <taxon>Dikarya</taxon>
        <taxon>Ascomycota</taxon>
        <taxon>Pezizomycotina</taxon>
        <taxon>Sordariomycetes</taxon>
        <taxon>Hypocreomycetidae</taxon>
        <taxon>Glomerellales</taxon>
        <taxon>Glomerellaceae</taxon>
        <taxon>Colletotrichum</taxon>
        <taxon>Colletotrichum acutatum species complex</taxon>
    </lineage>
</organism>
<evidence type="ECO:0000313" key="2">
    <source>
        <dbReference type="Proteomes" id="UP000699042"/>
    </source>
</evidence>
<reference evidence="1" key="1">
    <citation type="submission" date="2021-05" db="EMBL/GenBank/DDBJ databases">
        <title>Comparative genomics of three Colletotrichum scovillei strains and genetic complementation revealed genes involved fungal growth and virulence on chili pepper.</title>
        <authorList>
            <person name="Hsieh D.-K."/>
            <person name="Chuang S.-C."/>
            <person name="Chen C.-Y."/>
            <person name="Chao Y.-T."/>
            <person name="Lu M.-Y.J."/>
            <person name="Lee M.-H."/>
            <person name="Shih M.-C."/>
        </authorList>
    </citation>
    <scope>NUCLEOTIDE SEQUENCE</scope>
    <source>
        <strain evidence="1">Coll-153</strain>
    </source>
</reference>
<keyword evidence="2" id="KW-1185">Reference proteome</keyword>
<dbReference type="EMBL" id="JAESDN010000001">
    <property type="protein sequence ID" value="KAG7058271.1"/>
    <property type="molecule type" value="Genomic_DNA"/>
</dbReference>
<proteinExistence type="predicted"/>
<comment type="caution">
    <text evidence="1">The sequence shown here is derived from an EMBL/GenBank/DDBJ whole genome shotgun (WGS) entry which is preliminary data.</text>
</comment>
<accession>A0A9P7UM66</accession>
<dbReference type="Proteomes" id="UP000699042">
    <property type="component" value="Unassembled WGS sequence"/>
</dbReference>
<gene>
    <name evidence="1" type="ORF">JMJ77_005648</name>
</gene>
<sequence length="214" mass="23189">MTSNYKRDETFHRYQFVAMIFSETASLSHSLLLTLTSRESASFPESCALVLDTYERKMHSLLFFSMILCWAAWEASGQVITLTPSTIDRARTVTVTRTETRETTTTATTTATAVVTSPTTTTLREVSITTALVTQIITRTTTAPCSALNCPKVTSTGTICKSCFVAQCTTTSSITKSCGCPVLSTASVDFECEEADVCNKIGCRTVYAVATPVC</sequence>